<evidence type="ECO:0000256" key="1">
    <source>
        <dbReference type="ARBA" id="ARBA00004533"/>
    </source>
</evidence>
<accession>A0ABV7AWA2</accession>
<evidence type="ECO:0000256" key="8">
    <source>
        <dbReference type="ARBA" id="ARBA00023136"/>
    </source>
</evidence>
<dbReference type="RefSeq" id="WP_377815265.1">
    <property type="nucleotide sequence ID" value="NZ_JBHRSJ010000031.1"/>
</dbReference>
<evidence type="ECO:0000256" key="9">
    <source>
        <dbReference type="SAM" id="MobiDB-lite"/>
    </source>
</evidence>
<proteinExistence type="predicted"/>
<comment type="subcellular location">
    <subcellularLocation>
        <location evidence="1">Cell inner membrane</location>
    </subcellularLocation>
</comment>
<dbReference type="EMBL" id="JBHRSJ010000031">
    <property type="protein sequence ID" value="MFC2973516.1"/>
    <property type="molecule type" value="Genomic_DNA"/>
</dbReference>
<keyword evidence="8" id="KW-0472">Membrane</keyword>
<keyword evidence="3" id="KW-1003">Cell membrane</keyword>
<dbReference type="Pfam" id="PF11356">
    <property type="entry name" value="T2SSC"/>
    <property type="match status" value="1"/>
</dbReference>
<evidence type="ECO:0000256" key="7">
    <source>
        <dbReference type="ARBA" id="ARBA00022989"/>
    </source>
</evidence>
<evidence type="ECO:0000256" key="6">
    <source>
        <dbReference type="ARBA" id="ARBA00022927"/>
    </source>
</evidence>
<evidence type="ECO:0000256" key="4">
    <source>
        <dbReference type="ARBA" id="ARBA00022519"/>
    </source>
</evidence>
<feature type="region of interest" description="Disordered" evidence="9">
    <location>
        <begin position="145"/>
        <end position="182"/>
    </location>
</feature>
<dbReference type="Proteomes" id="UP001595457">
    <property type="component" value="Unassembled WGS sequence"/>
</dbReference>
<dbReference type="Gene3D" id="2.30.30.830">
    <property type="match status" value="1"/>
</dbReference>
<evidence type="ECO:0000256" key="2">
    <source>
        <dbReference type="ARBA" id="ARBA00022448"/>
    </source>
</evidence>
<keyword evidence="4" id="KW-0997">Cell inner membrane</keyword>
<comment type="caution">
    <text evidence="11">The sequence shown here is derived from an EMBL/GenBank/DDBJ whole genome shotgun (WGS) entry which is preliminary data.</text>
</comment>
<reference evidence="12" key="1">
    <citation type="journal article" date="2019" name="Int. J. Syst. Evol. Microbiol.">
        <title>The Global Catalogue of Microorganisms (GCM) 10K type strain sequencing project: providing services to taxonomists for standard genome sequencing and annotation.</title>
        <authorList>
            <consortium name="The Broad Institute Genomics Platform"/>
            <consortium name="The Broad Institute Genome Sequencing Center for Infectious Disease"/>
            <person name="Wu L."/>
            <person name="Ma J."/>
        </authorList>
    </citation>
    <scope>NUCLEOTIDE SEQUENCE [LARGE SCALE GENOMIC DNA]</scope>
    <source>
        <strain evidence="12">KCTC 62195</strain>
    </source>
</reference>
<dbReference type="InterPro" id="IPR024961">
    <property type="entry name" value="T2SS_GspC_N"/>
</dbReference>
<organism evidence="11 12">
    <name type="scientific">Azotobacter bryophylli</name>
    <dbReference type="NCBI Taxonomy" id="1986537"/>
    <lineage>
        <taxon>Bacteria</taxon>
        <taxon>Pseudomonadati</taxon>
        <taxon>Pseudomonadota</taxon>
        <taxon>Gammaproteobacteria</taxon>
        <taxon>Pseudomonadales</taxon>
        <taxon>Pseudomonadaceae</taxon>
        <taxon>Azotobacter</taxon>
    </lineage>
</organism>
<sequence>MPFQAALRRTRLYAPQLVAALLALAMSFSLALEIRDWLQLQQMPTPASAATGQTAPRPLDLEHLEPLFGPAATAGTNGPPPATNLGITLLGSFVHVDPQRSSAIIQLSGGKPRRYRIGEEIQAGIRLHAVYRERVELERNGRLENLSFPSLGKGTRNAPTAEVTAPPESPADSADADEDAPE</sequence>
<evidence type="ECO:0000313" key="11">
    <source>
        <dbReference type="EMBL" id="MFC2973516.1"/>
    </source>
</evidence>
<protein>
    <submittedName>
        <fullName evidence="11">Type II secretion system protein N</fullName>
    </submittedName>
</protein>
<keyword evidence="5" id="KW-0812">Transmembrane</keyword>
<gene>
    <name evidence="11" type="ORF">ACFOJE_15020</name>
</gene>
<evidence type="ECO:0000256" key="5">
    <source>
        <dbReference type="ARBA" id="ARBA00022692"/>
    </source>
</evidence>
<keyword evidence="12" id="KW-1185">Reference proteome</keyword>
<keyword evidence="6" id="KW-0653">Protein transport</keyword>
<feature type="domain" description="Type II secretion system protein GspC N-terminal" evidence="10">
    <location>
        <begin position="41"/>
        <end position="148"/>
    </location>
</feature>
<keyword evidence="2" id="KW-0813">Transport</keyword>
<keyword evidence="7" id="KW-1133">Transmembrane helix</keyword>
<evidence type="ECO:0000313" key="12">
    <source>
        <dbReference type="Proteomes" id="UP001595457"/>
    </source>
</evidence>
<name>A0ABV7AWA2_9GAMM</name>
<evidence type="ECO:0000256" key="3">
    <source>
        <dbReference type="ARBA" id="ARBA00022475"/>
    </source>
</evidence>
<evidence type="ECO:0000259" key="10">
    <source>
        <dbReference type="Pfam" id="PF11356"/>
    </source>
</evidence>